<reference evidence="3 4" key="1">
    <citation type="submission" date="2017-02" db="EMBL/GenBank/DDBJ databases">
        <authorList>
            <person name="Peterson S.W."/>
        </authorList>
    </citation>
    <scope>NUCLEOTIDE SEQUENCE [LARGE SCALE GENOMIC DNA]</scope>
    <source>
        <strain evidence="3 4">LSP_Lj1</strain>
    </source>
</reference>
<evidence type="ECO:0000259" key="2">
    <source>
        <dbReference type="Pfam" id="PF04892"/>
    </source>
</evidence>
<evidence type="ECO:0000313" key="3">
    <source>
        <dbReference type="EMBL" id="SJN15625.1"/>
    </source>
</evidence>
<evidence type="ECO:0000313" key="4">
    <source>
        <dbReference type="Proteomes" id="UP000188342"/>
    </source>
</evidence>
<feature type="transmembrane region" description="Helical" evidence="1">
    <location>
        <begin position="112"/>
        <end position="130"/>
    </location>
</feature>
<organism evidence="3 4">
    <name type="scientific">Luteococcus japonicus LSP_Lj1</name>
    <dbReference type="NCBI Taxonomy" id="1255658"/>
    <lineage>
        <taxon>Bacteria</taxon>
        <taxon>Bacillati</taxon>
        <taxon>Actinomycetota</taxon>
        <taxon>Actinomycetes</taxon>
        <taxon>Propionibacteriales</taxon>
        <taxon>Propionibacteriaceae</taxon>
        <taxon>Luteococcus</taxon>
    </lineage>
</organism>
<feature type="transmembrane region" description="Helical" evidence="1">
    <location>
        <begin position="142"/>
        <end position="164"/>
    </location>
</feature>
<feature type="transmembrane region" description="Helical" evidence="1">
    <location>
        <begin position="258"/>
        <end position="278"/>
    </location>
</feature>
<dbReference type="Proteomes" id="UP000188342">
    <property type="component" value="Unassembled WGS sequence"/>
</dbReference>
<dbReference type="Pfam" id="PF04892">
    <property type="entry name" value="VanZ"/>
    <property type="match status" value="1"/>
</dbReference>
<dbReference type="PANTHER" id="PTHR36834:SF1">
    <property type="entry name" value="INTEGRAL MEMBRANE PROTEIN"/>
    <property type="match status" value="1"/>
</dbReference>
<feature type="transmembrane region" description="Helical" evidence="1">
    <location>
        <begin position="219"/>
        <end position="246"/>
    </location>
</feature>
<feature type="transmembrane region" description="Helical" evidence="1">
    <location>
        <begin position="309"/>
        <end position="325"/>
    </location>
</feature>
<dbReference type="STRING" id="1255658.FM114_00220"/>
<proteinExistence type="predicted"/>
<feature type="transmembrane region" description="Helical" evidence="1">
    <location>
        <begin position="176"/>
        <end position="198"/>
    </location>
</feature>
<name>A0A1R4I720_9ACTN</name>
<keyword evidence="1" id="KW-0812">Transmembrane</keyword>
<sequence>MSGQGGAVLTNALNSLAAGALLSVVLLIPVVVWQYRRYGEIAEVRLGLIGALLVYCSALVAYTMFPLPDPSTLTDAWCARRVSFNPDPMDGVRRVARATQGLPHRQALLDHTVLELVFNVVLFVPLGWFGRRILEWKVLTTLAVGVGVCLLIELTQYTGIYGIFPCAYRLADVVDLVTNTTGTVVGIALAMLFPRLFPTSDQLEADADRAREVDRGRRWLGQVLDAAYFVIALAAAGFGLALVMSAAGLATRQDPSRLWTVVMVAADLLALVFAVLSFTGDGSSLGQRTTFLRPVVRGSKRAPSGRRRLLRPFVTMVPVAVLVFGQPTGTGRLVGLAWAALAVLSILLSRRGLSGLALGLDYSDKRERPA</sequence>
<keyword evidence="1" id="KW-0472">Membrane</keyword>
<accession>A0A1R4I720</accession>
<dbReference type="InterPro" id="IPR053150">
    <property type="entry name" value="Teicoplanin_resist-assoc"/>
</dbReference>
<keyword evidence="1" id="KW-1133">Transmembrane helix</keyword>
<dbReference type="PANTHER" id="PTHR36834">
    <property type="entry name" value="MEMBRANE PROTEIN-RELATED"/>
    <property type="match status" value="1"/>
</dbReference>
<dbReference type="RefSeq" id="WP_179110523.1">
    <property type="nucleotide sequence ID" value="NZ_FUKQ01000001.1"/>
</dbReference>
<keyword evidence="4" id="KW-1185">Reference proteome</keyword>
<gene>
    <name evidence="3" type="ORF">FM114_00220</name>
</gene>
<feature type="domain" description="VanZ-like" evidence="2">
    <location>
        <begin position="53"/>
        <end position="193"/>
    </location>
</feature>
<feature type="transmembrane region" description="Helical" evidence="1">
    <location>
        <begin position="44"/>
        <end position="65"/>
    </location>
</feature>
<feature type="transmembrane region" description="Helical" evidence="1">
    <location>
        <begin position="12"/>
        <end position="32"/>
    </location>
</feature>
<dbReference type="EMBL" id="FUKQ01000001">
    <property type="protein sequence ID" value="SJN15625.1"/>
    <property type="molecule type" value="Genomic_DNA"/>
</dbReference>
<evidence type="ECO:0000256" key="1">
    <source>
        <dbReference type="SAM" id="Phobius"/>
    </source>
</evidence>
<protein>
    <recommendedName>
        <fullName evidence="2">VanZ-like domain-containing protein</fullName>
    </recommendedName>
</protein>
<dbReference type="AlphaFoldDB" id="A0A1R4I720"/>
<dbReference type="InterPro" id="IPR006976">
    <property type="entry name" value="VanZ-like"/>
</dbReference>